<dbReference type="AlphaFoldDB" id="A0ABC8ZK76"/>
<evidence type="ECO:0000256" key="1">
    <source>
        <dbReference type="SAM" id="MobiDB-lite"/>
    </source>
</evidence>
<proteinExistence type="predicted"/>
<dbReference type="InterPro" id="IPR036047">
    <property type="entry name" value="F-box-like_dom_sf"/>
</dbReference>
<dbReference type="InterPro" id="IPR053781">
    <property type="entry name" value="F-box_AtFBL13-like"/>
</dbReference>
<dbReference type="InterPro" id="IPR001810">
    <property type="entry name" value="F-box_dom"/>
</dbReference>
<dbReference type="PANTHER" id="PTHR32141">
    <property type="match status" value="1"/>
</dbReference>
<feature type="domain" description="F-box" evidence="2">
    <location>
        <begin position="64"/>
        <end position="99"/>
    </location>
</feature>
<evidence type="ECO:0000313" key="6">
    <source>
        <dbReference type="Proteomes" id="UP001497457"/>
    </source>
</evidence>
<dbReference type="InterPro" id="IPR006566">
    <property type="entry name" value="FBD"/>
</dbReference>
<dbReference type="SUPFAM" id="SSF81383">
    <property type="entry name" value="F-box domain"/>
    <property type="match status" value="1"/>
</dbReference>
<dbReference type="SUPFAM" id="SSF52047">
    <property type="entry name" value="RNI-like"/>
    <property type="match status" value="1"/>
</dbReference>
<organism evidence="5 6">
    <name type="scientific">Urochloa decumbens</name>
    <dbReference type="NCBI Taxonomy" id="240449"/>
    <lineage>
        <taxon>Eukaryota</taxon>
        <taxon>Viridiplantae</taxon>
        <taxon>Streptophyta</taxon>
        <taxon>Embryophyta</taxon>
        <taxon>Tracheophyta</taxon>
        <taxon>Spermatophyta</taxon>
        <taxon>Magnoliopsida</taxon>
        <taxon>Liliopsida</taxon>
        <taxon>Poales</taxon>
        <taxon>Poaceae</taxon>
        <taxon>PACMAD clade</taxon>
        <taxon>Panicoideae</taxon>
        <taxon>Panicodae</taxon>
        <taxon>Paniceae</taxon>
        <taxon>Melinidinae</taxon>
        <taxon>Urochloa</taxon>
    </lineage>
</organism>
<dbReference type="Pfam" id="PF24758">
    <property type="entry name" value="LRR_At5g56370"/>
    <property type="match status" value="1"/>
</dbReference>
<evidence type="ECO:0000259" key="2">
    <source>
        <dbReference type="Pfam" id="PF00646"/>
    </source>
</evidence>
<gene>
    <name evidence="5" type="ORF">URODEC1_LOCUS45855</name>
</gene>
<evidence type="ECO:0000259" key="4">
    <source>
        <dbReference type="Pfam" id="PF24758"/>
    </source>
</evidence>
<dbReference type="CDD" id="cd22160">
    <property type="entry name" value="F-box_AtFBL13-like"/>
    <property type="match status" value="1"/>
</dbReference>
<evidence type="ECO:0000313" key="5">
    <source>
        <dbReference type="EMBL" id="CAL4962817.1"/>
    </source>
</evidence>
<feature type="compositionally biased region" description="Pro residues" evidence="1">
    <location>
        <begin position="36"/>
        <end position="46"/>
    </location>
</feature>
<accession>A0ABC8ZK76</accession>
<feature type="domain" description="F-box/LRR-repeat protein 15/At3g58940/PEG3-like LRR" evidence="4">
    <location>
        <begin position="154"/>
        <end position="393"/>
    </location>
</feature>
<protein>
    <recommendedName>
        <fullName evidence="7">F-box domain-containing protein</fullName>
    </recommendedName>
</protein>
<dbReference type="InterPro" id="IPR055411">
    <property type="entry name" value="LRR_FXL15/At3g58940/PEG3-like"/>
</dbReference>
<dbReference type="PANTHER" id="PTHR32141:SF153">
    <property type="entry name" value="OS06G0685200 PROTEIN"/>
    <property type="match status" value="1"/>
</dbReference>
<dbReference type="Pfam" id="PF08387">
    <property type="entry name" value="FBD"/>
    <property type="match status" value="1"/>
</dbReference>
<dbReference type="EMBL" id="OZ075129">
    <property type="protein sequence ID" value="CAL4962817.1"/>
    <property type="molecule type" value="Genomic_DNA"/>
</dbReference>
<dbReference type="Pfam" id="PF00646">
    <property type="entry name" value="F-box"/>
    <property type="match status" value="1"/>
</dbReference>
<feature type="domain" description="FBD" evidence="3">
    <location>
        <begin position="416"/>
        <end position="455"/>
    </location>
</feature>
<evidence type="ECO:0008006" key="7">
    <source>
        <dbReference type="Google" id="ProtNLM"/>
    </source>
</evidence>
<dbReference type="Proteomes" id="UP001497457">
    <property type="component" value="Chromosome 19rd"/>
</dbReference>
<dbReference type="InterPro" id="IPR055302">
    <property type="entry name" value="F-box_dom-containing"/>
</dbReference>
<reference evidence="5" key="1">
    <citation type="submission" date="2024-10" db="EMBL/GenBank/DDBJ databases">
        <authorList>
            <person name="Ryan C."/>
        </authorList>
    </citation>
    <scope>NUCLEOTIDE SEQUENCE [LARGE SCALE GENOMIC DNA]</scope>
</reference>
<evidence type="ECO:0000259" key="3">
    <source>
        <dbReference type="Pfam" id="PF08387"/>
    </source>
</evidence>
<sequence length="518" mass="57030">MSRKSNSTRRERQICKFLPPCRPHRHRGNPERVPRRPFPQPTPPAPNLSSAVAATPAADGVDRISALPNGLLLDVVSRLPVHDAARTAVLASRWRSLWRAAPLVLHDFDLLTPDCDRGELPEAAVGRILADHPGPFRDVNLSHCSLATGGRALGDWGRHLAAKGVQDLVYLDNPPLYASSSRPLPSDTLWCGPLHRLPADIVRCASLRRLFLATCVFPDTTSAPRGADVFPHLKEFSMLSGTMREHNLEHILACSPELETLALIINNRTNHIRIRSQSLKCMVLWVGVAKELAVVDAPHLERLILRETGGDARPMILKIGGAPELRVLGRLNPRFHTLQIGNTIINAQTKASPSCIVPSVKILALEVNFGVSKNASKLTSFLRCFPNVETLHIVSSRDSEASGGHHARVWQQVDPSIKCVKSHVNNIIIHEYQGEQSEFGFVKFIAKHARKLQFLALILTEVISASEGEVHKVNCQLRALATGSWAADECQVFLMGPKSDNTWSFAKASDLSVEDPFL</sequence>
<keyword evidence="6" id="KW-1185">Reference proteome</keyword>
<name>A0ABC8ZK76_9POAL</name>
<feature type="region of interest" description="Disordered" evidence="1">
    <location>
        <begin position="1"/>
        <end position="51"/>
    </location>
</feature>